<evidence type="ECO:0000256" key="2">
    <source>
        <dbReference type="ARBA" id="ARBA00022692"/>
    </source>
</evidence>
<gene>
    <name evidence="6" type="ORF">JFN93_00150</name>
</gene>
<feature type="transmembrane region" description="Helical" evidence="5">
    <location>
        <begin position="49"/>
        <end position="67"/>
    </location>
</feature>
<reference evidence="6" key="1">
    <citation type="submission" date="2020-12" db="EMBL/GenBank/DDBJ databases">
        <title>Geomonas sp. Red875, isolated from river sediment.</title>
        <authorList>
            <person name="Xu Z."/>
            <person name="Zhang Z."/>
            <person name="Masuda Y."/>
            <person name="Itoh H."/>
            <person name="Senoo K."/>
        </authorList>
    </citation>
    <scope>NUCLEOTIDE SEQUENCE</scope>
    <source>
        <strain evidence="6">Red875</strain>
    </source>
</reference>
<keyword evidence="3 5" id="KW-1133">Transmembrane helix</keyword>
<evidence type="ECO:0000256" key="5">
    <source>
        <dbReference type="SAM" id="Phobius"/>
    </source>
</evidence>
<protein>
    <submittedName>
        <fullName evidence="6">Formate/nitrite transporter family protein</fullName>
    </submittedName>
</protein>
<dbReference type="InterPro" id="IPR023271">
    <property type="entry name" value="Aquaporin-like"/>
</dbReference>
<dbReference type="Proteomes" id="UP000636888">
    <property type="component" value="Unassembled WGS sequence"/>
</dbReference>
<sequence>MAPSDGNDPFEPTPEELHKAEEATSIAAVGVHAAVRKEGEDELKRPSSALAWSGLAAGLSMGFSLLGEGLLQAHLPDLPWRPLITKLGYTLGFLIVILGRQQLFTENTLTVVLPLLHHKDRTTLFNVARLWIVVLLANSLGVWFFALSLRPPVFDPQVLESFRQIGMEALAPGAGVVFLKGIFGGWLIALMVWLLPGSESSRLATIVIITYLVGLGKMSHIIAGSAEVLYLAVNGAAGYAECLVGYMLPALAGNILGGVALVAALNHAQVVAGRKGR</sequence>
<feature type="transmembrane region" description="Helical" evidence="5">
    <location>
        <begin position="169"/>
        <end position="196"/>
    </location>
</feature>
<dbReference type="InterPro" id="IPR000292">
    <property type="entry name" value="For/NO2_transpt"/>
</dbReference>
<dbReference type="PANTHER" id="PTHR30520:SF2">
    <property type="entry name" value="INNER MEMBRANE PROTEIN YFDC"/>
    <property type="match status" value="1"/>
</dbReference>
<organism evidence="6 7">
    <name type="scientific">Geomesophilobacter sediminis</name>
    <dbReference type="NCBI Taxonomy" id="2798584"/>
    <lineage>
        <taxon>Bacteria</taxon>
        <taxon>Pseudomonadati</taxon>
        <taxon>Thermodesulfobacteriota</taxon>
        <taxon>Desulfuromonadia</taxon>
        <taxon>Geobacterales</taxon>
        <taxon>Geobacteraceae</taxon>
        <taxon>Geomesophilobacter</taxon>
    </lineage>
</organism>
<evidence type="ECO:0000313" key="7">
    <source>
        <dbReference type="Proteomes" id="UP000636888"/>
    </source>
</evidence>
<feature type="transmembrane region" description="Helical" evidence="5">
    <location>
        <begin position="203"/>
        <end position="223"/>
    </location>
</feature>
<keyword evidence="7" id="KW-1185">Reference proteome</keyword>
<evidence type="ECO:0000256" key="4">
    <source>
        <dbReference type="ARBA" id="ARBA00023136"/>
    </source>
</evidence>
<name>A0A8J7IYV5_9BACT</name>
<dbReference type="EMBL" id="JAEMHM010000001">
    <property type="protein sequence ID" value="MBJ6723103.1"/>
    <property type="molecule type" value="Genomic_DNA"/>
</dbReference>
<dbReference type="Gene3D" id="1.20.1080.10">
    <property type="entry name" value="Glycerol uptake facilitator protein"/>
    <property type="match status" value="1"/>
</dbReference>
<comment type="subcellular location">
    <subcellularLocation>
        <location evidence="1">Membrane</location>
        <topology evidence="1">Multi-pass membrane protein</topology>
    </subcellularLocation>
</comment>
<proteinExistence type="predicted"/>
<feature type="transmembrane region" description="Helical" evidence="5">
    <location>
        <begin position="128"/>
        <end position="149"/>
    </location>
</feature>
<feature type="transmembrane region" description="Helical" evidence="5">
    <location>
        <begin position="243"/>
        <end position="265"/>
    </location>
</feature>
<dbReference type="PANTHER" id="PTHR30520">
    <property type="entry name" value="FORMATE TRANSPORTER-RELATED"/>
    <property type="match status" value="1"/>
</dbReference>
<keyword evidence="2 5" id="KW-0812">Transmembrane</keyword>
<evidence type="ECO:0000256" key="1">
    <source>
        <dbReference type="ARBA" id="ARBA00004141"/>
    </source>
</evidence>
<evidence type="ECO:0000313" key="6">
    <source>
        <dbReference type="EMBL" id="MBJ6723103.1"/>
    </source>
</evidence>
<dbReference type="AlphaFoldDB" id="A0A8J7IYV5"/>
<dbReference type="Pfam" id="PF01226">
    <property type="entry name" value="Form_Nir_trans"/>
    <property type="match status" value="1"/>
</dbReference>
<dbReference type="RefSeq" id="WP_199381952.1">
    <property type="nucleotide sequence ID" value="NZ_JAEMHM010000001.1"/>
</dbReference>
<evidence type="ECO:0000256" key="3">
    <source>
        <dbReference type="ARBA" id="ARBA00022989"/>
    </source>
</evidence>
<dbReference type="GO" id="GO:0005886">
    <property type="term" value="C:plasma membrane"/>
    <property type="evidence" value="ECO:0007669"/>
    <property type="project" value="TreeGrafter"/>
</dbReference>
<keyword evidence="4 5" id="KW-0472">Membrane</keyword>
<dbReference type="GO" id="GO:0015499">
    <property type="term" value="F:formate transmembrane transporter activity"/>
    <property type="evidence" value="ECO:0007669"/>
    <property type="project" value="TreeGrafter"/>
</dbReference>
<accession>A0A8J7IYV5</accession>
<comment type="caution">
    <text evidence="6">The sequence shown here is derived from an EMBL/GenBank/DDBJ whole genome shotgun (WGS) entry which is preliminary data.</text>
</comment>